<dbReference type="Proteomes" id="UP000005239">
    <property type="component" value="Unassembled WGS sequence"/>
</dbReference>
<reference evidence="2" key="1">
    <citation type="journal article" date="2008" name="Nat. Genet.">
        <title>The Pristionchus pacificus genome provides a unique perspective on nematode lifestyle and parasitism.</title>
        <authorList>
            <person name="Dieterich C."/>
            <person name="Clifton S.W."/>
            <person name="Schuster L.N."/>
            <person name="Chinwalla A."/>
            <person name="Delehaunty K."/>
            <person name="Dinkelacker I."/>
            <person name="Fulton L."/>
            <person name="Fulton R."/>
            <person name="Godfrey J."/>
            <person name="Minx P."/>
            <person name="Mitreva M."/>
            <person name="Roeseler W."/>
            <person name="Tian H."/>
            <person name="Witte H."/>
            <person name="Yang S.P."/>
            <person name="Wilson R.K."/>
            <person name="Sommer R.J."/>
        </authorList>
    </citation>
    <scope>NUCLEOTIDE SEQUENCE [LARGE SCALE GENOMIC DNA]</scope>
    <source>
        <strain evidence="2">PS312</strain>
    </source>
</reference>
<organism evidence="1 2">
    <name type="scientific">Pristionchus pacificus</name>
    <name type="common">Parasitic nematode worm</name>
    <dbReference type="NCBI Taxonomy" id="54126"/>
    <lineage>
        <taxon>Eukaryota</taxon>
        <taxon>Metazoa</taxon>
        <taxon>Ecdysozoa</taxon>
        <taxon>Nematoda</taxon>
        <taxon>Chromadorea</taxon>
        <taxon>Rhabditida</taxon>
        <taxon>Rhabditina</taxon>
        <taxon>Diplogasteromorpha</taxon>
        <taxon>Diplogasteroidea</taxon>
        <taxon>Neodiplogasteridae</taxon>
        <taxon>Pristionchus</taxon>
    </lineage>
</organism>
<accession>A0A2A6BW26</accession>
<name>A0A2A6BW26_PRIPA</name>
<protein>
    <submittedName>
        <fullName evidence="1">Uncharacterized protein</fullName>
    </submittedName>
</protein>
<sequence>MRHFLLLSLAVSTLAVIAAAGKKLEELSPAAREFLKKRDFFNWRKKHNEIYNKNRKLSKNAQLPLPPAPTGPSASAARRAYGKIAREKELQKRLSDFNGSNPTAFNELFENGYIRD</sequence>
<gene>
    <name evidence="1" type="primary">WBGene00095739</name>
</gene>
<reference evidence="1" key="2">
    <citation type="submission" date="2022-06" db="UniProtKB">
        <authorList>
            <consortium name="EnsemblMetazoa"/>
        </authorList>
    </citation>
    <scope>IDENTIFICATION</scope>
    <source>
        <strain evidence="1">PS312</strain>
    </source>
</reference>
<keyword evidence="2" id="KW-1185">Reference proteome</keyword>
<dbReference type="AlphaFoldDB" id="A0A2A6BW26"/>
<evidence type="ECO:0000313" key="2">
    <source>
        <dbReference type="Proteomes" id="UP000005239"/>
    </source>
</evidence>
<accession>A0A8R1YA85</accession>
<evidence type="ECO:0000313" key="1">
    <source>
        <dbReference type="EnsemblMetazoa" id="PPA06185.1"/>
    </source>
</evidence>
<dbReference type="EnsemblMetazoa" id="PPA06185.1">
    <property type="protein sequence ID" value="PPA06185.1"/>
    <property type="gene ID" value="WBGene00095739"/>
</dbReference>
<proteinExistence type="predicted"/>